<dbReference type="EMBL" id="JAGFMF010011956">
    <property type="protein sequence ID" value="KAG8509305.1"/>
    <property type="molecule type" value="Genomic_DNA"/>
</dbReference>
<organism evidence="2 3">
    <name type="scientific">Galemys pyrenaicus</name>
    <name type="common">Iberian desman</name>
    <name type="synonym">Pyrenean desman</name>
    <dbReference type="NCBI Taxonomy" id="202257"/>
    <lineage>
        <taxon>Eukaryota</taxon>
        <taxon>Metazoa</taxon>
        <taxon>Chordata</taxon>
        <taxon>Craniata</taxon>
        <taxon>Vertebrata</taxon>
        <taxon>Euteleostomi</taxon>
        <taxon>Mammalia</taxon>
        <taxon>Eutheria</taxon>
        <taxon>Laurasiatheria</taxon>
        <taxon>Eulipotyphla</taxon>
        <taxon>Talpidae</taxon>
        <taxon>Galemys</taxon>
    </lineage>
</organism>
<dbReference type="OrthoDB" id="9835681at2759"/>
<dbReference type="Pfam" id="PF15666">
    <property type="entry name" value="HGAL"/>
    <property type="match status" value="1"/>
</dbReference>
<dbReference type="PANTHER" id="PTHR35351:SF1">
    <property type="entry name" value="GERMINAL CENTER-ASSOCIATED SIGNALING AND MOTILITY-LIKE PROTEIN"/>
    <property type="match status" value="1"/>
</dbReference>
<keyword evidence="3" id="KW-1185">Reference proteome</keyword>
<sequence>MEKVSLPGLGACTDGGHCRLVTGADLQGPTHQACGAALARAGLTGDRPLCSRESGQSWTGAAAGLAVAGLGREVSGCLRGRGSASVPRRCPGSPAPREPQPCLGDGERRRQGPAAGRTRQEATALGSQPGGHHRERKDGPPTADQAGQAGPAGRRCEDVCYTVIRHDPHRRPSLSSTDPSYENVQAAPGPARAPREHPETEYALLRTPAGSRPPSCSPEHDYELVLPH</sequence>
<dbReference type="InterPro" id="IPR031364">
    <property type="entry name" value="GC_assoc_lym"/>
</dbReference>
<protein>
    <submittedName>
        <fullName evidence="2">Germinal center-associated signaling and motility-like protein</fullName>
    </submittedName>
</protein>
<reference evidence="2" key="1">
    <citation type="journal article" date="2021" name="Evol. Appl.">
        <title>The genome of the Pyrenean desman and the effects of bottlenecks and inbreeding on the genomic landscape of an endangered species.</title>
        <authorList>
            <person name="Escoda L."/>
            <person name="Castresana J."/>
        </authorList>
    </citation>
    <scope>NUCLEOTIDE SEQUENCE</scope>
    <source>
        <strain evidence="2">IBE-C5619</strain>
    </source>
</reference>
<feature type="compositionally biased region" description="Polar residues" evidence="1">
    <location>
        <begin position="173"/>
        <end position="183"/>
    </location>
</feature>
<evidence type="ECO:0000313" key="3">
    <source>
        <dbReference type="Proteomes" id="UP000700334"/>
    </source>
</evidence>
<feature type="compositionally biased region" description="Basic and acidic residues" evidence="1">
    <location>
        <begin position="218"/>
        <end position="228"/>
    </location>
</feature>
<gene>
    <name evidence="2" type="ORF">J0S82_001443</name>
</gene>
<dbReference type="GO" id="GO:2000401">
    <property type="term" value="P:regulation of lymphocyte migration"/>
    <property type="evidence" value="ECO:0007669"/>
    <property type="project" value="InterPro"/>
</dbReference>
<feature type="region of interest" description="Disordered" evidence="1">
    <location>
        <begin position="78"/>
        <end position="155"/>
    </location>
</feature>
<dbReference type="PANTHER" id="PTHR35351">
    <property type="entry name" value="GERMINAL CENTER-ASSOCIATED SIGNALING AND MOTILITY-LIKE PROTEIN"/>
    <property type="match status" value="1"/>
</dbReference>
<comment type="caution">
    <text evidence="2">The sequence shown here is derived from an EMBL/GenBank/DDBJ whole genome shotgun (WGS) entry which is preliminary data.</text>
</comment>
<name>A0A8J6A260_GALPY</name>
<evidence type="ECO:0000256" key="1">
    <source>
        <dbReference type="SAM" id="MobiDB-lite"/>
    </source>
</evidence>
<evidence type="ECO:0000313" key="2">
    <source>
        <dbReference type="EMBL" id="KAG8509305.1"/>
    </source>
</evidence>
<accession>A0A8J6A260</accession>
<dbReference type="Proteomes" id="UP000700334">
    <property type="component" value="Unassembled WGS sequence"/>
</dbReference>
<feature type="region of interest" description="Disordered" evidence="1">
    <location>
        <begin position="167"/>
        <end position="228"/>
    </location>
</feature>
<proteinExistence type="predicted"/>
<dbReference type="AlphaFoldDB" id="A0A8J6A260"/>
<dbReference type="GO" id="GO:0050855">
    <property type="term" value="P:regulation of B cell receptor signaling pathway"/>
    <property type="evidence" value="ECO:0007669"/>
    <property type="project" value="InterPro"/>
</dbReference>